<dbReference type="GO" id="GO:0000302">
    <property type="term" value="P:response to reactive oxygen species"/>
    <property type="evidence" value="ECO:0007669"/>
    <property type="project" value="TreeGrafter"/>
</dbReference>
<feature type="binding site" evidence="10">
    <location>
        <position position="143"/>
    </location>
    <ligand>
        <name>Ca(2+)</name>
        <dbReference type="ChEBI" id="CHEBI:29108"/>
        <label>1</label>
    </ligand>
</feature>
<keyword evidence="13" id="KW-0732">Signal</keyword>
<comment type="cofactor">
    <cofactor evidence="10">
        <name>heme b</name>
        <dbReference type="ChEBI" id="CHEBI:60344"/>
    </cofactor>
    <text evidence="10">Binds 1 heme b (iron(II)-protoporphyrin IX) group per subunit.</text>
</comment>
<evidence type="ECO:0000256" key="8">
    <source>
        <dbReference type="ARBA" id="ARBA00023180"/>
    </source>
</evidence>
<keyword evidence="16" id="KW-1185">Reference proteome</keyword>
<feature type="domain" description="Plant heme peroxidase family profile" evidence="14">
    <location>
        <begin position="116"/>
        <end position="251"/>
    </location>
</feature>
<evidence type="ECO:0000256" key="4">
    <source>
        <dbReference type="ARBA" id="ARBA00022723"/>
    </source>
</evidence>
<feature type="disulfide bond" evidence="12">
    <location>
        <begin position="113"/>
        <end position="194"/>
    </location>
</feature>
<evidence type="ECO:0000256" key="2">
    <source>
        <dbReference type="ARBA" id="ARBA00022559"/>
    </source>
</evidence>
<dbReference type="PRINTS" id="PR00458">
    <property type="entry name" value="PEROXIDASE"/>
</dbReference>
<dbReference type="InterPro" id="IPR001621">
    <property type="entry name" value="Ligninase"/>
</dbReference>
<keyword evidence="6 10" id="KW-0408">Iron</keyword>
<dbReference type="InterPro" id="IPR044831">
    <property type="entry name" value="Ccp1-like"/>
</dbReference>
<evidence type="ECO:0000256" key="10">
    <source>
        <dbReference type="PIRSR" id="PIRSR601621-2"/>
    </source>
</evidence>
<name>A0AA38RII8_9PEZI</name>
<evidence type="ECO:0000256" key="1">
    <source>
        <dbReference type="ARBA" id="ARBA00006089"/>
    </source>
</evidence>
<organism evidence="15 16">
    <name type="scientific">Pleurostoma richardsiae</name>
    <dbReference type="NCBI Taxonomy" id="41990"/>
    <lineage>
        <taxon>Eukaryota</taxon>
        <taxon>Fungi</taxon>
        <taxon>Dikarya</taxon>
        <taxon>Ascomycota</taxon>
        <taxon>Pezizomycotina</taxon>
        <taxon>Sordariomycetes</taxon>
        <taxon>Sordariomycetidae</taxon>
        <taxon>Calosphaeriales</taxon>
        <taxon>Pleurostomataceae</taxon>
        <taxon>Pleurostoma</taxon>
    </lineage>
</organism>
<feature type="binding site" description="axial binding residue" evidence="10">
    <location>
        <position position="249"/>
    </location>
    <ligand>
        <name>heme b</name>
        <dbReference type="ChEBI" id="CHEBI:60344"/>
    </ligand>
    <ligandPart>
        <name>Fe</name>
        <dbReference type="ChEBI" id="CHEBI:18248"/>
    </ligandPart>
</feature>
<dbReference type="InterPro" id="IPR010255">
    <property type="entry name" value="Haem_peroxidase_sf"/>
</dbReference>
<sequence length="352" mass="37456">MRDVILFFILAAGLADAYAGMGRVLAELRRKELIRTRSTSLLGDLLELVDGVLTAAGQEIKEILEGTASALADSTTYKAPGDKDSDECKADTCCIWSYIASDMVPTFTDGAQCSALARGAIRLGFHDAGAWNSSMSFGGADGSILLSGELTRPENNGLSAIAEQATSWFNGYKTYGITMADLIQIGSLVATVTCPGGPRIRAFVGRKDNNTPPPQGLMPSPFQDAPALVELFEAKTFTANDLVALVGAHSVSQQFFVDTSKAGAPQDTTDGVWDVKFYSETSSSETPDGVFKFPSDVSLSQDSTTSTAWRTFAASESSWAAAYAPAYFRMSLLGVSNLNDLTDCTKILPLPR</sequence>
<feature type="binding site" evidence="10">
    <location>
        <position position="250"/>
    </location>
    <ligand>
        <name>Ca(2+)</name>
        <dbReference type="ChEBI" id="CHEBI:29108"/>
        <label>2</label>
    </ligand>
</feature>
<feature type="binding site" evidence="10">
    <location>
        <position position="141"/>
    </location>
    <ligand>
        <name>Ca(2+)</name>
        <dbReference type="ChEBI" id="CHEBI:29108"/>
        <label>1</label>
    </ligand>
</feature>
<evidence type="ECO:0000256" key="7">
    <source>
        <dbReference type="ARBA" id="ARBA00023157"/>
    </source>
</evidence>
<evidence type="ECO:0000256" key="13">
    <source>
        <dbReference type="RuleBase" id="RU363051"/>
    </source>
</evidence>
<dbReference type="PANTHER" id="PTHR31356:SF66">
    <property type="entry name" value="CATALASE-PEROXIDASE"/>
    <property type="match status" value="1"/>
</dbReference>
<dbReference type="EC" id="1.11.1.-" evidence="13"/>
<dbReference type="PROSITE" id="PS00436">
    <property type="entry name" value="PEROXIDASE_2"/>
    <property type="match status" value="1"/>
</dbReference>
<dbReference type="GO" id="GO:0042744">
    <property type="term" value="P:hydrogen peroxide catabolic process"/>
    <property type="evidence" value="ECO:0007669"/>
    <property type="project" value="TreeGrafter"/>
</dbReference>
<evidence type="ECO:0000256" key="11">
    <source>
        <dbReference type="PIRSR" id="PIRSR601621-3"/>
    </source>
</evidence>
<dbReference type="EMBL" id="JANBVO010000022">
    <property type="protein sequence ID" value="KAJ9142391.1"/>
    <property type="molecule type" value="Genomic_DNA"/>
</dbReference>
<keyword evidence="10 13" id="KW-0106">Calcium</keyword>
<feature type="binding site" evidence="10">
    <location>
        <position position="127"/>
    </location>
    <ligand>
        <name>Ca(2+)</name>
        <dbReference type="ChEBI" id="CHEBI:29108"/>
        <label>1</label>
    </ligand>
</feature>
<feature type="signal peptide" evidence="13">
    <location>
        <begin position="1"/>
        <end position="19"/>
    </location>
</feature>
<comment type="similarity">
    <text evidence="1 13">Belongs to the peroxidase family. Ligninase subfamily.</text>
</comment>
<dbReference type="AlphaFoldDB" id="A0AA38RII8"/>
<keyword evidence="8" id="KW-0325">Glycoprotein</keyword>
<feature type="site" description="Transition state stabilizer" evidence="11">
    <location>
        <position position="122"/>
    </location>
</feature>
<dbReference type="Gene3D" id="1.10.420.10">
    <property type="entry name" value="Peroxidase, domain 2"/>
    <property type="match status" value="1"/>
</dbReference>
<dbReference type="InterPro" id="IPR002016">
    <property type="entry name" value="Haem_peroxidase"/>
</dbReference>
<comment type="cofactor">
    <cofactor evidence="10 13">
        <name>Ca(2+)</name>
        <dbReference type="ChEBI" id="CHEBI:29108"/>
    </cofactor>
    <text evidence="10 13">Binds 2 calcium ions per subunit.</text>
</comment>
<dbReference type="GO" id="GO:0046872">
    <property type="term" value="F:metal ion binding"/>
    <property type="evidence" value="ECO:0007669"/>
    <property type="project" value="UniProtKB-UniRule"/>
</dbReference>
<evidence type="ECO:0000256" key="12">
    <source>
        <dbReference type="PIRSR" id="PIRSR601621-4"/>
    </source>
</evidence>
<dbReference type="PANTHER" id="PTHR31356">
    <property type="entry name" value="THYLAKOID LUMENAL 29 KDA PROTEIN, CHLOROPLASTIC-RELATED"/>
    <property type="match status" value="1"/>
</dbReference>
<evidence type="ECO:0000259" key="14">
    <source>
        <dbReference type="PROSITE" id="PS50873"/>
    </source>
</evidence>
<keyword evidence="3 10" id="KW-0349">Heme</keyword>
<evidence type="ECO:0000313" key="16">
    <source>
        <dbReference type="Proteomes" id="UP001174694"/>
    </source>
</evidence>
<evidence type="ECO:0000256" key="5">
    <source>
        <dbReference type="ARBA" id="ARBA00023002"/>
    </source>
</evidence>
<dbReference type="FunFam" id="1.10.520.10:FF:000021">
    <property type="entry name" value="Peroxidase"/>
    <property type="match status" value="1"/>
</dbReference>
<dbReference type="GO" id="GO:0020037">
    <property type="term" value="F:heme binding"/>
    <property type="evidence" value="ECO:0007669"/>
    <property type="project" value="UniProtKB-UniRule"/>
</dbReference>
<protein>
    <recommendedName>
        <fullName evidence="13">Peroxidase</fullName>
        <ecNumber evidence="13">1.11.1.-</ecNumber>
    </recommendedName>
</protein>
<dbReference type="GO" id="GO:0034599">
    <property type="term" value="P:cellular response to oxidative stress"/>
    <property type="evidence" value="ECO:0007669"/>
    <property type="project" value="InterPro"/>
</dbReference>
<dbReference type="SUPFAM" id="SSF48113">
    <property type="entry name" value="Heme-dependent peroxidases"/>
    <property type="match status" value="1"/>
</dbReference>
<accession>A0AA38RII8</accession>
<feature type="binding site" evidence="10">
    <location>
        <position position="139"/>
    </location>
    <ligand>
        <name>Ca(2+)</name>
        <dbReference type="ChEBI" id="CHEBI:29108"/>
        <label>1</label>
    </ligand>
</feature>
<dbReference type="Pfam" id="PF00141">
    <property type="entry name" value="peroxidase"/>
    <property type="match status" value="1"/>
</dbReference>
<comment type="caution">
    <text evidence="15">The sequence shown here is derived from an EMBL/GenBank/DDBJ whole genome shotgun (WGS) entry which is preliminary data.</text>
</comment>
<gene>
    <name evidence="15" type="ORF">NKR23_g7134</name>
</gene>
<keyword evidence="5 13" id="KW-0560">Oxidoreductase</keyword>
<dbReference type="PROSITE" id="PS50873">
    <property type="entry name" value="PEROXIDASE_4"/>
    <property type="match status" value="1"/>
</dbReference>
<evidence type="ECO:0000256" key="3">
    <source>
        <dbReference type="ARBA" id="ARBA00022617"/>
    </source>
</evidence>
<feature type="binding site" evidence="10">
    <location>
        <position position="274"/>
    </location>
    <ligand>
        <name>Ca(2+)</name>
        <dbReference type="ChEBI" id="CHEBI:29108"/>
        <label>2</label>
    </ligand>
</feature>
<reference evidence="15" key="1">
    <citation type="submission" date="2022-07" db="EMBL/GenBank/DDBJ databases">
        <title>Fungi with potential for degradation of polypropylene.</title>
        <authorList>
            <person name="Gostincar C."/>
        </authorList>
    </citation>
    <scope>NUCLEOTIDE SEQUENCE</scope>
    <source>
        <strain evidence="15">EXF-13308</strain>
    </source>
</reference>
<evidence type="ECO:0000256" key="9">
    <source>
        <dbReference type="PIRSR" id="PIRSR601621-1"/>
    </source>
</evidence>
<keyword evidence="2 13" id="KW-0575">Peroxidase</keyword>
<feature type="active site" description="Proton acceptor" evidence="9">
    <location>
        <position position="126"/>
    </location>
</feature>
<dbReference type="Gene3D" id="1.10.520.10">
    <property type="match status" value="1"/>
</dbReference>
<evidence type="ECO:0000256" key="6">
    <source>
        <dbReference type="ARBA" id="ARBA00023004"/>
    </source>
</evidence>
<keyword evidence="4 10" id="KW-0479">Metal-binding</keyword>
<proteinExistence type="inferred from homology"/>
<dbReference type="Proteomes" id="UP001174694">
    <property type="component" value="Unassembled WGS sequence"/>
</dbReference>
<feature type="disulfide bond" evidence="12">
    <location>
        <begin position="93"/>
        <end position="344"/>
    </location>
</feature>
<keyword evidence="7 12" id="KW-1015">Disulfide bond</keyword>
<dbReference type="GO" id="GO:0004601">
    <property type="term" value="F:peroxidase activity"/>
    <property type="evidence" value="ECO:0007669"/>
    <property type="project" value="UniProtKB-KW"/>
</dbReference>
<feature type="chain" id="PRO_5041488684" description="Peroxidase" evidence="13">
    <location>
        <begin position="20"/>
        <end position="352"/>
    </location>
</feature>
<dbReference type="InterPro" id="IPR019794">
    <property type="entry name" value="Peroxidases_AS"/>
</dbReference>
<dbReference type="PROSITE" id="PS00435">
    <property type="entry name" value="PEROXIDASE_1"/>
    <property type="match status" value="1"/>
</dbReference>
<dbReference type="PRINTS" id="PR00462">
    <property type="entry name" value="LIGNINASE"/>
</dbReference>
<feature type="binding site" evidence="10">
    <location>
        <position position="269"/>
    </location>
    <ligand>
        <name>Ca(2+)</name>
        <dbReference type="ChEBI" id="CHEBI:29108"/>
        <label>2</label>
    </ligand>
</feature>
<feature type="binding site" evidence="10">
    <location>
        <position position="267"/>
    </location>
    <ligand>
        <name>Ca(2+)</name>
        <dbReference type="ChEBI" id="CHEBI:29108"/>
        <label>2</label>
    </ligand>
</feature>
<dbReference type="InterPro" id="IPR019793">
    <property type="entry name" value="Peroxidases_heam-ligand_BS"/>
</dbReference>
<evidence type="ECO:0000313" key="15">
    <source>
        <dbReference type="EMBL" id="KAJ9142391.1"/>
    </source>
</evidence>